<feature type="region of interest" description="Disordered" evidence="1">
    <location>
        <begin position="27"/>
        <end position="54"/>
    </location>
</feature>
<protein>
    <submittedName>
        <fullName evidence="2">Uncharacterized protein</fullName>
    </submittedName>
</protein>
<evidence type="ECO:0000256" key="1">
    <source>
        <dbReference type="SAM" id="MobiDB-lite"/>
    </source>
</evidence>
<evidence type="ECO:0000313" key="3">
    <source>
        <dbReference type="Proteomes" id="UP001177670"/>
    </source>
</evidence>
<dbReference type="EMBL" id="JAHYIQ010000009">
    <property type="protein sequence ID" value="KAK1129291.1"/>
    <property type="molecule type" value="Genomic_DNA"/>
</dbReference>
<evidence type="ECO:0000313" key="2">
    <source>
        <dbReference type="EMBL" id="KAK1129291.1"/>
    </source>
</evidence>
<organism evidence="2 3">
    <name type="scientific">Melipona bicolor</name>
    <dbReference type="NCBI Taxonomy" id="60889"/>
    <lineage>
        <taxon>Eukaryota</taxon>
        <taxon>Metazoa</taxon>
        <taxon>Ecdysozoa</taxon>
        <taxon>Arthropoda</taxon>
        <taxon>Hexapoda</taxon>
        <taxon>Insecta</taxon>
        <taxon>Pterygota</taxon>
        <taxon>Neoptera</taxon>
        <taxon>Endopterygota</taxon>
        <taxon>Hymenoptera</taxon>
        <taxon>Apocrita</taxon>
        <taxon>Aculeata</taxon>
        <taxon>Apoidea</taxon>
        <taxon>Anthophila</taxon>
        <taxon>Apidae</taxon>
        <taxon>Melipona</taxon>
    </lineage>
</organism>
<sequence length="54" mass="6062">MSAITKCLADERILWIVDCASRQSKCESPERKEATTLNNEEVDGSDEDDETDGR</sequence>
<keyword evidence="3" id="KW-1185">Reference proteome</keyword>
<name>A0AA40G1F0_9HYME</name>
<feature type="compositionally biased region" description="Acidic residues" evidence="1">
    <location>
        <begin position="40"/>
        <end position="54"/>
    </location>
</feature>
<comment type="caution">
    <text evidence="2">The sequence shown here is derived from an EMBL/GenBank/DDBJ whole genome shotgun (WGS) entry which is preliminary data.</text>
</comment>
<dbReference type="Proteomes" id="UP001177670">
    <property type="component" value="Unassembled WGS sequence"/>
</dbReference>
<accession>A0AA40G1F0</accession>
<reference evidence="2" key="1">
    <citation type="submission" date="2021-10" db="EMBL/GenBank/DDBJ databases">
        <title>Melipona bicolor Genome sequencing and assembly.</title>
        <authorList>
            <person name="Araujo N.S."/>
            <person name="Arias M.C."/>
        </authorList>
    </citation>
    <scope>NUCLEOTIDE SEQUENCE</scope>
    <source>
        <strain evidence="2">USP_2M_L1-L4_2017</strain>
        <tissue evidence="2">Whole body</tissue>
    </source>
</reference>
<dbReference type="AlphaFoldDB" id="A0AA40G1F0"/>
<gene>
    <name evidence="2" type="ORF">K0M31_020419</name>
</gene>
<proteinExistence type="predicted"/>